<feature type="compositionally biased region" description="Pro residues" evidence="5">
    <location>
        <begin position="182"/>
        <end position="193"/>
    </location>
</feature>
<dbReference type="InterPro" id="IPR006664">
    <property type="entry name" value="OMP_bac"/>
</dbReference>
<keyword evidence="8" id="KW-1185">Reference proteome</keyword>
<evidence type="ECO:0000313" key="7">
    <source>
        <dbReference type="EMBL" id="SFP20571.1"/>
    </source>
</evidence>
<dbReference type="PANTHER" id="PTHR30329">
    <property type="entry name" value="STATOR ELEMENT OF FLAGELLAR MOTOR COMPLEX"/>
    <property type="match status" value="1"/>
</dbReference>
<evidence type="ECO:0000256" key="4">
    <source>
        <dbReference type="PROSITE-ProRule" id="PRU00473"/>
    </source>
</evidence>
<accession>A0A1I5NH74</accession>
<dbReference type="PROSITE" id="PS51123">
    <property type="entry name" value="OMPA_2"/>
    <property type="match status" value="1"/>
</dbReference>
<dbReference type="Pfam" id="PF00691">
    <property type="entry name" value="OmpA"/>
    <property type="match status" value="1"/>
</dbReference>
<dbReference type="PRINTS" id="PR01021">
    <property type="entry name" value="OMPADOMAIN"/>
</dbReference>
<gene>
    <name evidence="7" type="ORF">SAMN04489713_112137</name>
</gene>
<dbReference type="SUPFAM" id="SSF103088">
    <property type="entry name" value="OmpA-like"/>
    <property type="match status" value="1"/>
</dbReference>
<keyword evidence="3" id="KW-0998">Cell outer membrane</keyword>
<keyword evidence="2 4" id="KW-0472">Membrane</keyword>
<dbReference type="CDD" id="cd07185">
    <property type="entry name" value="OmpA_C-like"/>
    <property type="match status" value="1"/>
</dbReference>
<protein>
    <submittedName>
        <fullName evidence="7">Outer membrane protein OmpA</fullName>
    </submittedName>
</protein>
<evidence type="ECO:0000256" key="5">
    <source>
        <dbReference type="SAM" id="MobiDB-lite"/>
    </source>
</evidence>
<feature type="domain" description="OmpA-like" evidence="6">
    <location>
        <begin position="240"/>
        <end position="363"/>
    </location>
</feature>
<comment type="subcellular location">
    <subcellularLocation>
        <location evidence="1">Cell outer membrane</location>
    </subcellularLocation>
</comment>
<dbReference type="PANTHER" id="PTHR30329:SF21">
    <property type="entry name" value="LIPOPROTEIN YIAD-RELATED"/>
    <property type="match status" value="1"/>
</dbReference>
<dbReference type="STRING" id="1993.SAMN04489713_112137"/>
<proteinExistence type="predicted"/>
<evidence type="ECO:0000256" key="1">
    <source>
        <dbReference type="ARBA" id="ARBA00004442"/>
    </source>
</evidence>
<evidence type="ECO:0000313" key="8">
    <source>
        <dbReference type="Proteomes" id="UP000183413"/>
    </source>
</evidence>
<dbReference type="InterPro" id="IPR036737">
    <property type="entry name" value="OmpA-like_sf"/>
</dbReference>
<dbReference type="EMBL" id="FOVH01000012">
    <property type="protein sequence ID" value="SFP20571.1"/>
    <property type="molecule type" value="Genomic_DNA"/>
</dbReference>
<dbReference type="InterPro" id="IPR050330">
    <property type="entry name" value="Bact_OuterMem_StrucFunc"/>
</dbReference>
<dbReference type="GO" id="GO:0009279">
    <property type="term" value="C:cell outer membrane"/>
    <property type="evidence" value="ECO:0007669"/>
    <property type="project" value="UniProtKB-SubCell"/>
</dbReference>
<dbReference type="Gene3D" id="3.30.1330.60">
    <property type="entry name" value="OmpA-like domain"/>
    <property type="match status" value="1"/>
</dbReference>
<dbReference type="Proteomes" id="UP000183413">
    <property type="component" value="Unassembled WGS sequence"/>
</dbReference>
<dbReference type="AlphaFoldDB" id="A0A1I5NH74"/>
<evidence type="ECO:0000259" key="6">
    <source>
        <dbReference type="PROSITE" id="PS51123"/>
    </source>
</evidence>
<dbReference type="InParanoid" id="A0A1I5NH74"/>
<dbReference type="eggNOG" id="COG2885">
    <property type="taxonomic scope" value="Bacteria"/>
</dbReference>
<dbReference type="InterPro" id="IPR006665">
    <property type="entry name" value="OmpA-like"/>
</dbReference>
<reference evidence="7 8" key="1">
    <citation type="submission" date="2016-10" db="EMBL/GenBank/DDBJ databases">
        <authorList>
            <person name="de Groot N.N."/>
        </authorList>
    </citation>
    <scope>NUCLEOTIDE SEQUENCE [LARGE SCALE GENOMIC DNA]</scope>
    <source>
        <strain evidence="7 8">DSM 43067</strain>
    </source>
</reference>
<evidence type="ECO:0000256" key="3">
    <source>
        <dbReference type="ARBA" id="ARBA00023237"/>
    </source>
</evidence>
<feature type="region of interest" description="Disordered" evidence="5">
    <location>
        <begin position="167"/>
        <end position="217"/>
    </location>
</feature>
<evidence type="ECO:0000256" key="2">
    <source>
        <dbReference type="ARBA" id="ARBA00023136"/>
    </source>
</evidence>
<sequence>MRVISTTSMKSMRLATLSVGLGLALTACPGGDGEKEKGGGGSGASSEATLGRRDAVIAREGLFGGLSITDTRASKYRLEVLGLERRGEFTKLRVAVNYLDEGGRGSNLGFGGYELLDPVGRKLYKAMAHYELSPRELFFTRGVRYESDIWFPALPSTVKQVSVLTPGSTSELPGVTVTDGPAAPPPGATPPGPTVSGTAGPEPGQTKVYAVEPPAPGTEPVVKDLYDQIDGESGTSTTGAGTQIEGLRSDVLFAFDSDRLSGKAQGILDKIAQEMAQRADPSKPVTIEGHTDGKGTRSYNQSLSERRARAVQAAIAPKLGQVRFAVSGKGADEPLVEEEKNGADDPQARARNRRVEISYGLKAGDPGAAGGTGGGAAGAGRPAEFRAAPGGVVAERRADGRNSIGEPVPFRLRVHPFYRDGAFLVGVVEATSEAEGVEPAAFGGEGIFGGQGVNGFSVTDGSGKTYLPVRTAPQGSEEEGTYVGSAIMYWRPKTPYRSYVYLTAPPAGTKTVTLDAVSFGKIPNIPVFGG</sequence>
<name>A0A1I5NH74_9ACTN</name>
<dbReference type="PROSITE" id="PS51257">
    <property type="entry name" value="PROKAR_LIPOPROTEIN"/>
    <property type="match status" value="1"/>
</dbReference>
<organism evidence="7 8">
    <name type="scientific">Actinomadura madurae</name>
    <dbReference type="NCBI Taxonomy" id="1993"/>
    <lineage>
        <taxon>Bacteria</taxon>
        <taxon>Bacillati</taxon>
        <taxon>Actinomycetota</taxon>
        <taxon>Actinomycetes</taxon>
        <taxon>Streptosporangiales</taxon>
        <taxon>Thermomonosporaceae</taxon>
        <taxon>Actinomadura</taxon>
    </lineage>
</organism>
<feature type="region of interest" description="Disordered" evidence="5">
    <location>
        <begin position="275"/>
        <end position="305"/>
    </location>
</feature>